<dbReference type="InterPro" id="IPR016364">
    <property type="entry name" value="Surface_antigen_Rickettsia"/>
</dbReference>
<feature type="signal peptide" evidence="1">
    <location>
        <begin position="1"/>
        <end position="24"/>
    </location>
</feature>
<name>A0A1G8DKI1_9PROT</name>
<sequence length="162" mass="16543">MTKRLKSLPLLVAAGALILSGGLAGCSGQGDKQTVGTLIGAAAGAALGTQIGGGTGRYAAIAGGTLLGAWLGSEAGKSLDRADQAALENAQQEAHQAPVGETIAWNNPDSGHSGSVTPVRDGYSQSGRYCREYRTVIEVDGRQQDAYGTACRQPDGSWEIIK</sequence>
<feature type="domain" description="Surface antigen" evidence="2">
    <location>
        <begin position="73"/>
        <end position="161"/>
    </location>
</feature>
<dbReference type="Pfam" id="PF16998">
    <property type="entry name" value="17kDa_Anti_2"/>
    <property type="match status" value="1"/>
</dbReference>
<dbReference type="PROSITE" id="PS51257">
    <property type="entry name" value="PROKAR_LIPOPROTEIN"/>
    <property type="match status" value="1"/>
</dbReference>
<dbReference type="STRING" id="83401.SAMN05421742_10845"/>
<feature type="chain" id="PRO_5011523568" evidence="1">
    <location>
        <begin position="25"/>
        <end position="162"/>
    </location>
</feature>
<dbReference type="InterPro" id="IPR032635">
    <property type="entry name" value="Anti_2"/>
</dbReference>
<reference evidence="4" key="1">
    <citation type="submission" date="2016-10" db="EMBL/GenBank/DDBJ databases">
        <authorList>
            <person name="Varghese N."/>
            <person name="Submissions S."/>
        </authorList>
    </citation>
    <scope>NUCLEOTIDE SEQUENCE [LARGE SCALE GENOMIC DNA]</scope>
    <source>
        <strain evidence="4">930I</strain>
    </source>
</reference>
<evidence type="ECO:0000259" key="2">
    <source>
        <dbReference type="Pfam" id="PF16998"/>
    </source>
</evidence>
<accession>A0A1G8DKI1</accession>
<protein>
    <submittedName>
        <fullName evidence="3">Surface antigen</fullName>
    </submittedName>
</protein>
<dbReference type="OrthoDB" id="5402098at2"/>
<keyword evidence="1" id="KW-0732">Signal</keyword>
<evidence type="ECO:0000256" key="1">
    <source>
        <dbReference type="SAM" id="SignalP"/>
    </source>
</evidence>
<evidence type="ECO:0000313" key="4">
    <source>
        <dbReference type="Proteomes" id="UP000217076"/>
    </source>
</evidence>
<dbReference type="EMBL" id="FNCV01000008">
    <property type="protein sequence ID" value="SDH58186.1"/>
    <property type="molecule type" value="Genomic_DNA"/>
</dbReference>
<gene>
    <name evidence="3" type="ORF">SAMN05421742_10845</name>
</gene>
<organism evidence="3 4">
    <name type="scientific">Roseospirillum parvum</name>
    <dbReference type="NCBI Taxonomy" id="83401"/>
    <lineage>
        <taxon>Bacteria</taxon>
        <taxon>Pseudomonadati</taxon>
        <taxon>Pseudomonadota</taxon>
        <taxon>Alphaproteobacteria</taxon>
        <taxon>Rhodospirillales</taxon>
        <taxon>Rhodospirillaceae</taxon>
        <taxon>Roseospirillum</taxon>
    </lineage>
</organism>
<evidence type="ECO:0000313" key="3">
    <source>
        <dbReference type="EMBL" id="SDH58186.1"/>
    </source>
</evidence>
<dbReference type="Proteomes" id="UP000217076">
    <property type="component" value="Unassembled WGS sequence"/>
</dbReference>
<dbReference type="AlphaFoldDB" id="A0A1G8DKI1"/>
<proteinExistence type="predicted"/>
<dbReference type="PIRSF" id="PIRSF002721">
    <property type="entry name" value="Surface_antigen_Rickettsia"/>
    <property type="match status" value="1"/>
</dbReference>
<keyword evidence="4" id="KW-1185">Reference proteome</keyword>